<sequence length="626" mass="69497">MIQWEHAGDRSCCGSTNEVVPAGDGRIQFNESFRLLLHKSNNCIEFNLYEPRNRDKSLKGHLLGTAVLDLAAAYGVDVIKDDLSITTPINCKRTYNTTSSNSSQPLLFLKIHRKINHHDQSVSKVQGFLTRENHEKCLEGREVENEVLNEFPQVDMFKERFCSSTERSRSRSTSNHGKPCRKVVSDEGRIGFLENRVKKLEGELREVAALEVSLYSVVAEHGSSVNKVHAPARRLSRLYFHANNRATASKSVVSGLVLVAQACGNDVPRLTFWLSNTIVLRAIICKSNRLPFPAAFVAALEKVESWMFSRIVESLWWQSFTPRMQMQSTSTDASMRKSQQQGNFSLQLWKRAFSDACQRICPVRGGGHHSVCGCLPLLSTMIMEQLVARLDVAMFNAILRESGDEIPSDPVADPISDAKVLPIPAGKASFGAGVQLKNAIGNWSRWLSNIEDLVENGKRSDDETSSNSKTFSLLNALSDLMMLPKDMLLRPSIRKEVCPAFPLPLLTRILNFFVPDEFCPDPIPRALLEALNTEEDSEVESPCEVAAAAPIVYLAPSVDSVATTIMGGVGTVSGTCSRSLLLKKSQTSDDELDQLSSPLKAINIIIRSDTPTTTARYQLLREVWKE</sequence>
<dbReference type="AlphaFoldDB" id="A0AAD4JFI4"/>
<dbReference type="EMBL" id="SDAM02000071">
    <property type="protein sequence ID" value="KAH6832369.1"/>
    <property type="molecule type" value="Genomic_DNA"/>
</dbReference>
<proteinExistence type="predicted"/>
<dbReference type="GO" id="GO:0005643">
    <property type="term" value="C:nuclear pore"/>
    <property type="evidence" value="ECO:0007669"/>
    <property type="project" value="InterPro"/>
</dbReference>
<dbReference type="PANTHER" id="PTHR31344">
    <property type="entry name" value="NUCLEAR PORE COMPLEX PROTEIN NUP205"/>
    <property type="match status" value="1"/>
</dbReference>
<comment type="caution">
    <text evidence="1">The sequence shown here is derived from an EMBL/GenBank/DDBJ whole genome shotgun (WGS) entry which is preliminary data.</text>
</comment>
<organism evidence="1 2">
    <name type="scientific">Perilla frutescens var. hirtella</name>
    <name type="common">Perilla citriodora</name>
    <name type="synonym">Perilla setoyensis</name>
    <dbReference type="NCBI Taxonomy" id="608512"/>
    <lineage>
        <taxon>Eukaryota</taxon>
        <taxon>Viridiplantae</taxon>
        <taxon>Streptophyta</taxon>
        <taxon>Embryophyta</taxon>
        <taxon>Tracheophyta</taxon>
        <taxon>Spermatophyta</taxon>
        <taxon>Magnoliopsida</taxon>
        <taxon>eudicotyledons</taxon>
        <taxon>Gunneridae</taxon>
        <taxon>Pentapetalae</taxon>
        <taxon>asterids</taxon>
        <taxon>lamiids</taxon>
        <taxon>Lamiales</taxon>
        <taxon>Lamiaceae</taxon>
        <taxon>Nepetoideae</taxon>
        <taxon>Elsholtzieae</taxon>
        <taxon>Perilla</taxon>
    </lineage>
</organism>
<dbReference type="Proteomes" id="UP001190926">
    <property type="component" value="Unassembled WGS sequence"/>
</dbReference>
<keyword evidence="2" id="KW-1185">Reference proteome</keyword>
<evidence type="ECO:0000313" key="2">
    <source>
        <dbReference type="Proteomes" id="UP001190926"/>
    </source>
</evidence>
<name>A0AAD4JFI4_PERFH</name>
<gene>
    <name evidence="1" type="ORF">C2S53_007229</name>
</gene>
<dbReference type="PANTHER" id="PTHR31344:SF15">
    <property type="entry name" value="EEIG1_EHBP1 PROTEIN AMINO-TERMINAL DOMAIN PROTEIN"/>
    <property type="match status" value="1"/>
</dbReference>
<evidence type="ECO:0000313" key="1">
    <source>
        <dbReference type="EMBL" id="KAH6832369.1"/>
    </source>
</evidence>
<dbReference type="InterPro" id="IPR021827">
    <property type="entry name" value="Nup186/Nup192/Nup205"/>
</dbReference>
<accession>A0AAD4JFI4</accession>
<reference evidence="1 2" key="1">
    <citation type="journal article" date="2021" name="Nat. Commun.">
        <title>Incipient diploidization of the medicinal plant Perilla within 10,000 years.</title>
        <authorList>
            <person name="Zhang Y."/>
            <person name="Shen Q."/>
            <person name="Leng L."/>
            <person name="Zhang D."/>
            <person name="Chen S."/>
            <person name="Shi Y."/>
            <person name="Ning Z."/>
            <person name="Chen S."/>
        </authorList>
    </citation>
    <scope>NUCLEOTIDE SEQUENCE [LARGE SCALE GENOMIC DNA]</scope>
    <source>
        <strain evidence="2">cv. PC099</strain>
    </source>
</reference>
<protein>
    <submittedName>
        <fullName evidence="1">EEIG1/EHBP1 protein amino-terminal domain protein</fullName>
    </submittedName>
</protein>